<gene>
    <name evidence="6" type="ORF">HNR48_001242</name>
</gene>
<accession>A0A7X0JSD4</accession>
<name>A0A7X0JSD4_9GAMM</name>
<feature type="transmembrane region" description="Helical" evidence="5">
    <location>
        <begin position="6"/>
        <end position="29"/>
    </location>
</feature>
<sequence length="292" mass="31881">MDVLTVNKIVLPIMLALMMLTMGLSLQRVNFLELMRQPKALALGVTLQLLILPLLAWLIILIFKLPAELAAGLLLISLAPGGASSNAISFLADGDVALSIALTLISSVVVPLLLPIMLLWHYSFLGMSAEPFQIPILPTITQLCLVSLFPIALGMLLQHIFPQIFLPQQKRLQKTTGLILVVLIVLMAWTNRRELMEIAETASFLLLCLCALAYYCGIFLGRLFGLSGQQQRTLGIETGIQNAGIAMMVAATLMDRPALAMIALFYGIGMNLPALLIIAQIRWRKSAAYKTS</sequence>
<dbReference type="InterPro" id="IPR002657">
    <property type="entry name" value="BilAc:Na_symport/Acr3"/>
</dbReference>
<evidence type="ECO:0000256" key="3">
    <source>
        <dbReference type="ARBA" id="ARBA00022989"/>
    </source>
</evidence>
<reference evidence="6 7" key="1">
    <citation type="submission" date="2020-08" db="EMBL/GenBank/DDBJ databases">
        <title>Genomic Encyclopedia of Type Strains, Phase IV (KMG-IV): sequencing the most valuable type-strain genomes for metagenomic binning, comparative biology and taxonomic classification.</title>
        <authorList>
            <person name="Goeker M."/>
        </authorList>
    </citation>
    <scope>NUCLEOTIDE SEQUENCE [LARGE SCALE GENOMIC DNA]</scope>
    <source>
        <strain evidence="6 7">DSM 22368</strain>
    </source>
</reference>
<organism evidence="6 7">
    <name type="scientific">Pseudoteredinibacter isoporae</name>
    <dbReference type="NCBI Taxonomy" id="570281"/>
    <lineage>
        <taxon>Bacteria</taxon>
        <taxon>Pseudomonadati</taxon>
        <taxon>Pseudomonadota</taxon>
        <taxon>Gammaproteobacteria</taxon>
        <taxon>Cellvibrionales</taxon>
        <taxon>Cellvibrionaceae</taxon>
        <taxon>Pseudoteredinibacter</taxon>
    </lineage>
</organism>
<dbReference type="PANTHER" id="PTHR10361:SF28">
    <property type="entry name" value="P3 PROTEIN-RELATED"/>
    <property type="match status" value="1"/>
</dbReference>
<evidence type="ECO:0000256" key="2">
    <source>
        <dbReference type="ARBA" id="ARBA00022692"/>
    </source>
</evidence>
<feature type="transmembrane region" description="Helical" evidence="5">
    <location>
        <begin position="41"/>
        <end position="63"/>
    </location>
</feature>
<dbReference type="AlphaFoldDB" id="A0A7X0JSD4"/>
<proteinExistence type="predicted"/>
<protein>
    <submittedName>
        <fullName evidence="6">BASS family bile acid:Na+ symporter</fullName>
    </submittedName>
</protein>
<feature type="transmembrane region" description="Helical" evidence="5">
    <location>
        <begin position="202"/>
        <end position="221"/>
    </location>
</feature>
<feature type="transmembrane region" description="Helical" evidence="5">
    <location>
        <begin position="98"/>
        <end position="120"/>
    </location>
</feature>
<dbReference type="EMBL" id="JACHHT010000001">
    <property type="protein sequence ID" value="MBB6520964.1"/>
    <property type="molecule type" value="Genomic_DNA"/>
</dbReference>
<comment type="caution">
    <text evidence="6">The sequence shown here is derived from an EMBL/GenBank/DDBJ whole genome shotgun (WGS) entry which is preliminary data.</text>
</comment>
<keyword evidence="4 5" id="KW-0472">Membrane</keyword>
<dbReference type="FunCoup" id="A0A7X0JSD4">
    <property type="interactions" value="368"/>
</dbReference>
<feature type="transmembrane region" description="Helical" evidence="5">
    <location>
        <begin position="259"/>
        <end position="279"/>
    </location>
</feature>
<evidence type="ECO:0000313" key="7">
    <source>
        <dbReference type="Proteomes" id="UP000528457"/>
    </source>
</evidence>
<dbReference type="InterPro" id="IPR038770">
    <property type="entry name" value="Na+/solute_symporter_sf"/>
</dbReference>
<evidence type="ECO:0000256" key="1">
    <source>
        <dbReference type="ARBA" id="ARBA00004141"/>
    </source>
</evidence>
<feature type="transmembrane region" description="Helical" evidence="5">
    <location>
        <begin position="172"/>
        <end position="190"/>
    </location>
</feature>
<keyword evidence="3 5" id="KW-1133">Transmembrane helix</keyword>
<evidence type="ECO:0000256" key="4">
    <source>
        <dbReference type="ARBA" id="ARBA00023136"/>
    </source>
</evidence>
<dbReference type="InParanoid" id="A0A7X0JSD4"/>
<keyword evidence="7" id="KW-1185">Reference proteome</keyword>
<dbReference type="RefSeq" id="WP_166849791.1">
    <property type="nucleotide sequence ID" value="NZ_JAAONY010000001.1"/>
</dbReference>
<dbReference type="InterPro" id="IPR004710">
    <property type="entry name" value="Bilac:Na_transpt"/>
</dbReference>
<dbReference type="GO" id="GO:0016020">
    <property type="term" value="C:membrane"/>
    <property type="evidence" value="ECO:0007669"/>
    <property type="project" value="UniProtKB-SubCell"/>
</dbReference>
<dbReference type="Gene3D" id="1.20.1530.20">
    <property type="match status" value="1"/>
</dbReference>
<dbReference type="Pfam" id="PF01758">
    <property type="entry name" value="SBF"/>
    <property type="match status" value="1"/>
</dbReference>
<comment type="subcellular location">
    <subcellularLocation>
        <location evidence="1">Membrane</location>
        <topology evidence="1">Multi-pass membrane protein</topology>
    </subcellularLocation>
</comment>
<dbReference type="PANTHER" id="PTHR10361">
    <property type="entry name" value="SODIUM-BILE ACID COTRANSPORTER"/>
    <property type="match status" value="1"/>
</dbReference>
<keyword evidence="2 5" id="KW-0812">Transmembrane</keyword>
<feature type="transmembrane region" description="Helical" evidence="5">
    <location>
        <begin position="140"/>
        <end position="160"/>
    </location>
</feature>
<evidence type="ECO:0000313" key="6">
    <source>
        <dbReference type="EMBL" id="MBB6520964.1"/>
    </source>
</evidence>
<dbReference type="Proteomes" id="UP000528457">
    <property type="component" value="Unassembled WGS sequence"/>
</dbReference>
<evidence type="ECO:0000256" key="5">
    <source>
        <dbReference type="SAM" id="Phobius"/>
    </source>
</evidence>